<dbReference type="GO" id="GO:0016020">
    <property type="term" value="C:membrane"/>
    <property type="evidence" value="ECO:0007669"/>
    <property type="project" value="UniProtKB-SubCell"/>
</dbReference>
<keyword evidence="3 6" id="KW-0812">Transmembrane</keyword>
<keyword evidence="4 6" id="KW-1133">Transmembrane helix</keyword>
<dbReference type="Pfam" id="PF07690">
    <property type="entry name" value="MFS_1"/>
    <property type="match status" value="1"/>
</dbReference>
<comment type="caution">
    <text evidence="8">The sequence shown here is derived from an EMBL/GenBank/DDBJ whole genome shotgun (WGS) entry which is preliminary data.</text>
</comment>
<reference evidence="8 9" key="1">
    <citation type="journal article" date="2018" name="Nat. Biotechnol.">
        <title>A standardized bacterial taxonomy based on genome phylogeny substantially revises the tree of life.</title>
        <authorList>
            <person name="Parks D.H."/>
            <person name="Chuvochina M."/>
            <person name="Waite D.W."/>
            <person name="Rinke C."/>
            <person name="Skarshewski A."/>
            <person name="Chaumeil P.A."/>
            <person name="Hugenholtz P."/>
        </authorList>
    </citation>
    <scope>NUCLEOTIDE SEQUENCE [LARGE SCALE GENOMIC DNA]</scope>
    <source>
        <strain evidence="8">UBA9158</strain>
    </source>
</reference>
<evidence type="ECO:0000256" key="4">
    <source>
        <dbReference type="ARBA" id="ARBA00022989"/>
    </source>
</evidence>
<evidence type="ECO:0000313" key="8">
    <source>
        <dbReference type="EMBL" id="HAN26930.1"/>
    </source>
</evidence>
<feature type="transmembrane region" description="Helical" evidence="6">
    <location>
        <begin position="128"/>
        <end position="147"/>
    </location>
</feature>
<feature type="transmembrane region" description="Helical" evidence="6">
    <location>
        <begin position="67"/>
        <end position="88"/>
    </location>
</feature>
<dbReference type="InterPro" id="IPR011701">
    <property type="entry name" value="MFS"/>
</dbReference>
<dbReference type="PANTHER" id="PTHR23505">
    <property type="entry name" value="SPINSTER"/>
    <property type="match status" value="1"/>
</dbReference>
<name>A0A3C1KJN6_9GAMM</name>
<feature type="transmembrane region" description="Helical" evidence="6">
    <location>
        <begin position="30"/>
        <end position="55"/>
    </location>
</feature>
<feature type="transmembrane region" description="Helical" evidence="6">
    <location>
        <begin position="94"/>
        <end position="116"/>
    </location>
</feature>
<proteinExistence type="predicted"/>
<feature type="domain" description="Major facilitator superfamily (MFS) profile" evidence="7">
    <location>
        <begin position="1"/>
        <end position="191"/>
    </location>
</feature>
<dbReference type="PANTHER" id="PTHR23505:SF79">
    <property type="entry name" value="PROTEIN SPINSTER"/>
    <property type="match status" value="1"/>
</dbReference>
<protein>
    <submittedName>
        <fullName evidence="8">MFS transporter</fullName>
    </submittedName>
</protein>
<keyword evidence="2" id="KW-0813">Transport</keyword>
<evidence type="ECO:0000313" key="9">
    <source>
        <dbReference type="Proteomes" id="UP000259273"/>
    </source>
</evidence>
<dbReference type="Proteomes" id="UP000259273">
    <property type="component" value="Unassembled WGS sequence"/>
</dbReference>
<dbReference type="InterPro" id="IPR036259">
    <property type="entry name" value="MFS_trans_sf"/>
</dbReference>
<evidence type="ECO:0000259" key="7">
    <source>
        <dbReference type="PROSITE" id="PS50850"/>
    </source>
</evidence>
<keyword evidence="5 6" id="KW-0472">Membrane</keyword>
<dbReference type="InterPro" id="IPR020846">
    <property type="entry name" value="MFS_dom"/>
</dbReference>
<evidence type="ECO:0000256" key="5">
    <source>
        <dbReference type="ARBA" id="ARBA00023136"/>
    </source>
</evidence>
<feature type="non-terminal residue" evidence="8">
    <location>
        <position position="1"/>
    </location>
</feature>
<evidence type="ECO:0000256" key="3">
    <source>
        <dbReference type="ARBA" id="ARBA00022692"/>
    </source>
</evidence>
<dbReference type="Gene3D" id="1.20.1250.20">
    <property type="entry name" value="MFS general substrate transporter like domains"/>
    <property type="match status" value="1"/>
</dbReference>
<evidence type="ECO:0000256" key="2">
    <source>
        <dbReference type="ARBA" id="ARBA00022448"/>
    </source>
</evidence>
<evidence type="ECO:0000256" key="1">
    <source>
        <dbReference type="ARBA" id="ARBA00004141"/>
    </source>
</evidence>
<feature type="transmembrane region" description="Helical" evidence="6">
    <location>
        <begin position="167"/>
        <end position="187"/>
    </location>
</feature>
<dbReference type="PROSITE" id="PS50850">
    <property type="entry name" value="MFS"/>
    <property type="match status" value="1"/>
</dbReference>
<organism evidence="8 9">
    <name type="scientific">Haliea salexigens</name>
    <dbReference type="NCBI Taxonomy" id="287487"/>
    <lineage>
        <taxon>Bacteria</taxon>
        <taxon>Pseudomonadati</taxon>
        <taxon>Pseudomonadota</taxon>
        <taxon>Gammaproteobacteria</taxon>
        <taxon>Cellvibrionales</taxon>
        <taxon>Halieaceae</taxon>
        <taxon>Haliea</taxon>
    </lineage>
</organism>
<comment type="subcellular location">
    <subcellularLocation>
        <location evidence="1">Membrane</location>
        <topology evidence="1">Multi-pass membrane protein</topology>
    </subcellularLocation>
</comment>
<dbReference type="GO" id="GO:0022857">
    <property type="term" value="F:transmembrane transporter activity"/>
    <property type="evidence" value="ECO:0007669"/>
    <property type="project" value="InterPro"/>
</dbReference>
<gene>
    <name evidence="8" type="ORF">DCP75_04270</name>
</gene>
<dbReference type="SUPFAM" id="SSF103473">
    <property type="entry name" value="MFS general substrate transporter"/>
    <property type="match status" value="1"/>
</dbReference>
<sequence length="207" mass="22124">LAVGCALTAFVSYGVGNFFPSFLIRSHGLSVAQVGVVLALVSGIGGALGTYLGGYLGDRFGARDPRWYLWVPMLGGLIAFGPYLYVLLTDNTTHLLVILVFTNILTAMYLGPCIALSHALVPPNMRALTSAILFFVLNMIGLGLGPFLTGLASDLLAPRFGTDSLRYAMVLASLFGLVAIGLFYFAARRLPEDLAKRRRAAEAYSVV</sequence>
<dbReference type="InterPro" id="IPR044770">
    <property type="entry name" value="MFS_spinster-like"/>
</dbReference>
<dbReference type="AlphaFoldDB" id="A0A3C1KJN6"/>
<evidence type="ECO:0000256" key="6">
    <source>
        <dbReference type="SAM" id="Phobius"/>
    </source>
</evidence>
<accession>A0A3C1KJN6</accession>
<dbReference type="EMBL" id="DMND01000067">
    <property type="protein sequence ID" value="HAN26930.1"/>
    <property type="molecule type" value="Genomic_DNA"/>
</dbReference>